<dbReference type="InterPro" id="IPR020562">
    <property type="entry name" value="PRibGlycinamide_synth_N"/>
</dbReference>
<sequence length="437" mass="48544">MVKSATVLVVDAGGRGAALIHKYSQSKHVGKLLAVPGNDLMGLNTTKNLKIFPDLKTTDVKEIVNISKRENVTLVDVAQDNAVEAGLTDHLIKTGIMTLGPTRMAGQIEWDKAWARNFMKKYKIPTPVYRVFNSTKPAKEFISKNPNKRFFIKAAGLAEGKGAIPAENTKQAFDAIDQMSKFKKAGETFLIEQWLDGEEFSMFAITDGKTFQIVGSAQDHKRLYDADKGPNTGGIGCSTPPLIVNENIYKQAELIIKKTIQGLAVEGRQYKGVLYLGAIVVNNKVFVIEFNARWGSPEAEVLVPGIQSDIFEIAVHVSKGTLDDIKIKTDGNARVAVTGSLKPGIPEKQRELFGLKKVLKLKDVTMYGARVKREKDRYFVSSGRLFHVVAEGKTVIDARKKVYEAMSQLFIEGDNLHYRTDIGWRDLERLKKNDLRS</sequence>
<dbReference type="InterPro" id="IPR000115">
    <property type="entry name" value="PRibGlycinamide_synth"/>
</dbReference>
<dbReference type="InterPro" id="IPR013815">
    <property type="entry name" value="ATP_grasp_subdomain_1"/>
</dbReference>
<dbReference type="UniPathway" id="UPA00074">
    <property type="reaction ID" value="UER00125"/>
</dbReference>
<dbReference type="PANTHER" id="PTHR43472">
    <property type="entry name" value="PHOSPHORIBOSYLAMINE--GLYCINE LIGASE"/>
    <property type="match status" value="1"/>
</dbReference>
<dbReference type="EMBL" id="MFAZ01000043">
    <property type="protein sequence ID" value="OGD86381.1"/>
    <property type="molecule type" value="Genomic_DNA"/>
</dbReference>
<dbReference type="SMART" id="SM01210">
    <property type="entry name" value="GARS_C"/>
    <property type="match status" value="1"/>
</dbReference>
<comment type="similarity">
    <text evidence="7">Belongs to the GARS family.</text>
</comment>
<dbReference type="GO" id="GO:0046872">
    <property type="term" value="F:metal ion binding"/>
    <property type="evidence" value="ECO:0007669"/>
    <property type="project" value="InterPro"/>
</dbReference>
<comment type="pathway">
    <text evidence="1">Purine metabolism; IMP biosynthesis via de novo pathway; N(1)-(5-phospho-D-ribosyl)glycinamide from 5-phospho-alpha-D-ribose 1-diphosphate: step 2/2.</text>
</comment>
<comment type="caution">
    <text evidence="12">The sequence shown here is derived from an EMBL/GenBank/DDBJ whole genome shotgun (WGS) entry which is preliminary data.</text>
</comment>
<dbReference type="GO" id="GO:0004637">
    <property type="term" value="F:phosphoribosylamine-glycine ligase activity"/>
    <property type="evidence" value="ECO:0007669"/>
    <property type="project" value="UniProtKB-EC"/>
</dbReference>
<dbReference type="STRING" id="1797711.A2870_00700"/>
<dbReference type="Proteomes" id="UP000179102">
    <property type="component" value="Unassembled WGS sequence"/>
</dbReference>
<evidence type="ECO:0000256" key="2">
    <source>
        <dbReference type="ARBA" id="ARBA00013255"/>
    </source>
</evidence>
<evidence type="ECO:0000256" key="8">
    <source>
        <dbReference type="ARBA" id="ARBA00042242"/>
    </source>
</evidence>
<evidence type="ECO:0000256" key="4">
    <source>
        <dbReference type="ARBA" id="ARBA00022741"/>
    </source>
</evidence>
<dbReference type="Pfam" id="PF02844">
    <property type="entry name" value="GARS_N"/>
    <property type="match status" value="1"/>
</dbReference>
<dbReference type="Gene3D" id="3.30.1490.20">
    <property type="entry name" value="ATP-grasp fold, A domain"/>
    <property type="match status" value="1"/>
</dbReference>
<dbReference type="Pfam" id="PF02843">
    <property type="entry name" value="GARS_C"/>
    <property type="match status" value="1"/>
</dbReference>
<dbReference type="SUPFAM" id="SSF52440">
    <property type="entry name" value="PreATP-grasp domain"/>
    <property type="match status" value="1"/>
</dbReference>
<dbReference type="InterPro" id="IPR020561">
    <property type="entry name" value="PRibGlycinamid_synth_ATP-grasp"/>
</dbReference>
<evidence type="ECO:0000313" key="12">
    <source>
        <dbReference type="EMBL" id="OGD86381.1"/>
    </source>
</evidence>
<dbReference type="InterPro" id="IPR011761">
    <property type="entry name" value="ATP-grasp"/>
</dbReference>
<evidence type="ECO:0000256" key="5">
    <source>
        <dbReference type="ARBA" id="ARBA00022755"/>
    </source>
</evidence>
<dbReference type="GO" id="GO:0009113">
    <property type="term" value="P:purine nucleobase biosynthetic process"/>
    <property type="evidence" value="ECO:0007669"/>
    <property type="project" value="InterPro"/>
</dbReference>
<gene>
    <name evidence="12" type="ORF">A2870_00700</name>
</gene>
<dbReference type="SMART" id="SM01209">
    <property type="entry name" value="GARS_A"/>
    <property type="match status" value="1"/>
</dbReference>
<name>A0A1F5G3E1_9BACT</name>
<evidence type="ECO:0000256" key="1">
    <source>
        <dbReference type="ARBA" id="ARBA00005174"/>
    </source>
</evidence>
<evidence type="ECO:0000256" key="3">
    <source>
        <dbReference type="ARBA" id="ARBA00022598"/>
    </source>
</evidence>
<dbReference type="AlphaFoldDB" id="A0A1F5G3E1"/>
<dbReference type="NCBIfam" id="TIGR00877">
    <property type="entry name" value="purD"/>
    <property type="match status" value="1"/>
</dbReference>
<organism evidence="12 13">
    <name type="scientific">Candidatus Curtissbacteria bacterium RIFCSPHIGHO2_01_FULL_41_11</name>
    <dbReference type="NCBI Taxonomy" id="1797711"/>
    <lineage>
        <taxon>Bacteria</taxon>
        <taxon>Candidatus Curtissiibacteriota</taxon>
    </lineage>
</organism>
<dbReference type="EC" id="6.3.4.13" evidence="2"/>
<dbReference type="SUPFAM" id="SSF51246">
    <property type="entry name" value="Rudiment single hybrid motif"/>
    <property type="match status" value="1"/>
</dbReference>
<dbReference type="Gene3D" id="3.90.600.10">
    <property type="entry name" value="Phosphoribosylglycinamide synthetase, C-terminal domain"/>
    <property type="match status" value="1"/>
</dbReference>
<keyword evidence="6 10" id="KW-0067">ATP-binding</keyword>
<dbReference type="SUPFAM" id="SSF56059">
    <property type="entry name" value="Glutathione synthetase ATP-binding domain-like"/>
    <property type="match status" value="1"/>
</dbReference>
<keyword evidence="4 10" id="KW-0547">Nucleotide-binding</keyword>
<accession>A0A1F5G3E1</accession>
<proteinExistence type="inferred from homology"/>
<keyword evidence="3 12" id="KW-0436">Ligase</keyword>
<reference evidence="12 13" key="1">
    <citation type="journal article" date="2016" name="Nat. Commun.">
        <title>Thousands of microbial genomes shed light on interconnected biogeochemical processes in an aquifer system.</title>
        <authorList>
            <person name="Anantharaman K."/>
            <person name="Brown C.T."/>
            <person name="Hug L.A."/>
            <person name="Sharon I."/>
            <person name="Castelle C.J."/>
            <person name="Probst A.J."/>
            <person name="Thomas B.C."/>
            <person name="Singh A."/>
            <person name="Wilkins M.J."/>
            <person name="Karaoz U."/>
            <person name="Brodie E.L."/>
            <person name="Williams K.H."/>
            <person name="Hubbard S.S."/>
            <person name="Banfield J.F."/>
        </authorList>
    </citation>
    <scope>NUCLEOTIDE SEQUENCE [LARGE SCALE GENOMIC DNA]</scope>
</reference>
<evidence type="ECO:0000313" key="13">
    <source>
        <dbReference type="Proteomes" id="UP000179102"/>
    </source>
</evidence>
<dbReference type="Pfam" id="PF01071">
    <property type="entry name" value="GARS_A"/>
    <property type="match status" value="1"/>
</dbReference>
<evidence type="ECO:0000259" key="11">
    <source>
        <dbReference type="PROSITE" id="PS50975"/>
    </source>
</evidence>
<protein>
    <recommendedName>
        <fullName evidence="2">phosphoribosylamine--glycine ligase</fullName>
        <ecNumber evidence="2">6.3.4.13</ecNumber>
    </recommendedName>
    <alternativeName>
        <fullName evidence="8">Glycinamide ribonucleotide synthetase</fullName>
    </alternativeName>
    <alternativeName>
        <fullName evidence="9">Phosphoribosylglycinamide synthetase</fullName>
    </alternativeName>
</protein>
<dbReference type="InterPro" id="IPR020560">
    <property type="entry name" value="PRibGlycinamide_synth_C-dom"/>
</dbReference>
<keyword evidence="5" id="KW-0658">Purine biosynthesis</keyword>
<evidence type="ECO:0000256" key="10">
    <source>
        <dbReference type="PROSITE-ProRule" id="PRU00409"/>
    </source>
</evidence>
<evidence type="ECO:0000256" key="7">
    <source>
        <dbReference type="ARBA" id="ARBA00038345"/>
    </source>
</evidence>
<dbReference type="GO" id="GO:0005524">
    <property type="term" value="F:ATP binding"/>
    <property type="evidence" value="ECO:0007669"/>
    <property type="project" value="UniProtKB-UniRule"/>
</dbReference>
<dbReference type="Gene3D" id="3.40.50.20">
    <property type="match status" value="1"/>
</dbReference>
<dbReference type="InterPro" id="IPR016185">
    <property type="entry name" value="PreATP-grasp_dom_sf"/>
</dbReference>
<dbReference type="GO" id="GO:0006189">
    <property type="term" value="P:'de novo' IMP biosynthetic process"/>
    <property type="evidence" value="ECO:0007669"/>
    <property type="project" value="UniProtKB-UniPathway"/>
</dbReference>
<dbReference type="PANTHER" id="PTHR43472:SF1">
    <property type="entry name" value="PHOSPHORIBOSYLAMINE--GLYCINE LIGASE, CHLOROPLASTIC"/>
    <property type="match status" value="1"/>
</dbReference>
<dbReference type="Gene3D" id="3.30.470.20">
    <property type="entry name" value="ATP-grasp fold, B domain"/>
    <property type="match status" value="1"/>
</dbReference>
<feature type="domain" description="ATP-grasp" evidence="11">
    <location>
        <begin position="116"/>
        <end position="319"/>
    </location>
</feature>
<evidence type="ECO:0000256" key="9">
    <source>
        <dbReference type="ARBA" id="ARBA00042864"/>
    </source>
</evidence>
<dbReference type="InterPro" id="IPR011054">
    <property type="entry name" value="Rudment_hybrid_motif"/>
</dbReference>
<evidence type="ECO:0000256" key="6">
    <source>
        <dbReference type="ARBA" id="ARBA00022840"/>
    </source>
</evidence>
<dbReference type="InterPro" id="IPR037123">
    <property type="entry name" value="PRibGlycinamide_synth_C_sf"/>
</dbReference>
<dbReference type="PROSITE" id="PS50975">
    <property type="entry name" value="ATP_GRASP"/>
    <property type="match status" value="1"/>
</dbReference>